<evidence type="ECO:0000256" key="10">
    <source>
        <dbReference type="SAM" id="SignalP"/>
    </source>
</evidence>
<comment type="caution">
    <text evidence="11">The sequence shown here is derived from an EMBL/GenBank/DDBJ whole genome shotgun (WGS) entry which is preliminary data.</text>
</comment>
<evidence type="ECO:0000313" key="12">
    <source>
        <dbReference type="Proteomes" id="UP000585474"/>
    </source>
</evidence>
<evidence type="ECO:0000256" key="3">
    <source>
        <dbReference type="ARBA" id="ARBA00022692"/>
    </source>
</evidence>
<feature type="transmembrane region" description="Helical" evidence="9">
    <location>
        <begin position="220"/>
        <end position="243"/>
    </location>
</feature>
<keyword evidence="4" id="KW-0611">Plant defense</keyword>
<reference evidence="11 12" key="1">
    <citation type="submission" date="2019-07" db="EMBL/GenBank/DDBJ databases">
        <title>De Novo Assembly of kiwifruit Actinidia rufa.</title>
        <authorList>
            <person name="Sugita-Konishi S."/>
            <person name="Sato K."/>
            <person name="Mori E."/>
            <person name="Abe Y."/>
            <person name="Kisaki G."/>
            <person name="Hamano K."/>
            <person name="Suezawa K."/>
            <person name="Otani M."/>
            <person name="Fukuda T."/>
            <person name="Manabe T."/>
            <person name="Gomi K."/>
            <person name="Tabuchi M."/>
            <person name="Akimitsu K."/>
            <person name="Kataoka I."/>
        </authorList>
    </citation>
    <scope>NUCLEOTIDE SEQUENCE [LARGE SCALE GENOMIC DNA]</scope>
    <source>
        <strain evidence="12">cv. Fuchu</strain>
    </source>
</reference>
<evidence type="ECO:0000256" key="9">
    <source>
        <dbReference type="SAM" id="Phobius"/>
    </source>
</evidence>
<dbReference type="EMBL" id="BJWL01000001">
    <property type="protein sequence ID" value="GFY81217.1"/>
    <property type="molecule type" value="Genomic_DNA"/>
</dbReference>
<protein>
    <submittedName>
        <fullName evidence="11">Seven transmembrane MLO family protein</fullName>
    </submittedName>
</protein>
<feature type="chain" id="PRO_5029495085" evidence="10">
    <location>
        <begin position="20"/>
        <end position="361"/>
    </location>
</feature>
<evidence type="ECO:0000256" key="7">
    <source>
        <dbReference type="ARBA" id="ARBA00023265"/>
    </source>
</evidence>
<keyword evidence="6 9" id="KW-0472">Membrane</keyword>
<sequence>MLLGFISLLLTVFQNRINTICISRKVSEEWLPCAKKSSSEDGDAAKTTAHFLTSFIYGSPIGRRLLAEASGAADYCGKQEGDKVPLLSTTALHHLHIFIFALAVSHVTFCVLTIVFGGIKIHWWKHWEDSILKEESKREQEGSQNKFTHVQDHDFIRKRFRGIGKHSALRGWVLLLAVGTKLEHVITQLANDVAEKHVTVEGDLVVKPSDEHFWFNRPRLVLILIHLILFQNSFEIAFFFWIWAQYSFDSCIMGKVGLIIPRLIIGVFVQFLCSYSTLPLYAIVTQAIFEDHIQEGLVGWAQKARNKGLRKAANNGSSQVGPKGSVSASIQMAKAGDKESAMEEGNATGEIEPATVLDTHK</sequence>
<dbReference type="Proteomes" id="UP000585474">
    <property type="component" value="Unassembled WGS sequence"/>
</dbReference>
<keyword evidence="10" id="KW-0732">Signal</keyword>
<feature type="compositionally biased region" description="Polar residues" evidence="8">
    <location>
        <begin position="314"/>
        <end position="330"/>
    </location>
</feature>
<evidence type="ECO:0000256" key="2">
    <source>
        <dbReference type="ARBA" id="ARBA00006574"/>
    </source>
</evidence>
<accession>A0A7J0E6C7</accession>
<feature type="signal peptide" evidence="10">
    <location>
        <begin position="1"/>
        <end position="19"/>
    </location>
</feature>
<evidence type="ECO:0000256" key="8">
    <source>
        <dbReference type="SAM" id="MobiDB-lite"/>
    </source>
</evidence>
<evidence type="ECO:0000256" key="5">
    <source>
        <dbReference type="ARBA" id="ARBA00022989"/>
    </source>
</evidence>
<keyword evidence="3 9" id="KW-0812">Transmembrane</keyword>
<dbReference type="PANTHER" id="PTHR31942">
    <property type="entry name" value="MLO-LIKE PROTEIN 1"/>
    <property type="match status" value="1"/>
</dbReference>
<evidence type="ECO:0000256" key="6">
    <source>
        <dbReference type="ARBA" id="ARBA00023136"/>
    </source>
</evidence>
<gene>
    <name evidence="11" type="ORF">Acr_01g0010260</name>
</gene>
<dbReference type="PANTHER" id="PTHR31942:SF74">
    <property type="entry name" value="MLO-LIKE PROTEIN 15"/>
    <property type="match status" value="1"/>
</dbReference>
<dbReference type="GO" id="GO:0006952">
    <property type="term" value="P:defense response"/>
    <property type="evidence" value="ECO:0007669"/>
    <property type="project" value="UniProtKB-KW"/>
</dbReference>
<organism evidence="11 12">
    <name type="scientific">Actinidia rufa</name>
    <dbReference type="NCBI Taxonomy" id="165716"/>
    <lineage>
        <taxon>Eukaryota</taxon>
        <taxon>Viridiplantae</taxon>
        <taxon>Streptophyta</taxon>
        <taxon>Embryophyta</taxon>
        <taxon>Tracheophyta</taxon>
        <taxon>Spermatophyta</taxon>
        <taxon>Magnoliopsida</taxon>
        <taxon>eudicotyledons</taxon>
        <taxon>Gunneridae</taxon>
        <taxon>Pentapetalae</taxon>
        <taxon>asterids</taxon>
        <taxon>Ericales</taxon>
        <taxon>Actinidiaceae</taxon>
        <taxon>Actinidia</taxon>
    </lineage>
</organism>
<name>A0A7J0E6C7_9ERIC</name>
<feature type="transmembrane region" description="Helical" evidence="9">
    <location>
        <begin position="263"/>
        <end position="284"/>
    </location>
</feature>
<feature type="transmembrane region" description="Helical" evidence="9">
    <location>
        <begin position="95"/>
        <end position="119"/>
    </location>
</feature>
<keyword evidence="12" id="KW-1185">Reference proteome</keyword>
<dbReference type="GO" id="GO:0016020">
    <property type="term" value="C:membrane"/>
    <property type="evidence" value="ECO:0007669"/>
    <property type="project" value="UniProtKB-SubCell"/>
</dbReference>
<dbReference type="AlphaFoldDB" id="A0A7J0E6C7"/>
<keyword evidence="5 9" id="KW-1133">Transmembrane helix</keyword>
<evidence type="ECO:0000256" key="1">
    <source>
        <dbReference type="ARBA" id="ARBA00004141"/>
    </source>
</evidence>
<dbReference type="OrthoDB" id="1388414at2759"/>
<feature type="region of interest" description="Disordered" evidence="8">
    <location>
        <begin position="312"/>
        <end position="361"/>
    </location>
</feature>
<keyword evidence="7" id="KW-0568">Pathogenesis-related protein</keyword>
<dbReference type="Pfam" id="PF03094">
    <property type="entry name" value="Mlo"/>
    <property type="match status" value="1"/>
</dbReference>
<proteinExistence type="inferred from homology"/>
<comment type="similarity">
    <text evidence="2">Belongs to the MLO family.</text>
</comment>
<evidence type="ECO:0000256" key="4">
    <source>
        <dbReference type="ARBA" id="ARBA00022821"/>
    </source>
</evidence>
<dbReference type="InterPro" id="IPR004326">
    <property type="entry name" value="Mlo"/>
</dbReference>
<evidence type="ECO:0000313" key="11">
    <source>
        <dbReference type="EMBL" id="GFY81217.1"/>
    </source>
</evidence>
<comment type="subcellular location">
    <subcellularLocation>
        <location evidence="1">Membrane</location>
        <topology evidence="1">Multi-pass membrane protein</topology>
    </subcellularLocation>
</comment>